<evidence type="ECO:0000313" key="8">
    <source>
        <dbReference type="Proteomes" id="UP001497482"/>
    </source>
</evidence>
<proteinExistence type="predicted"/>
<dbReference type="PANTHER" id="PTHR10336">
    <property type="entry name" value="PHOSPHOINOSITIDE-SPECIFIC PHOSPHOLIPASE C FAMILY PROTEIN"/>
    <property type="match status" value="1"/>
</dbReference>
<sequence>MNKKRYFLEAPEVKDYLIKGERFTKWSEESTKTSPVTMKMDAKGFYIYWINQSKETTLLDVATIRDTRVGKYAKLPKHPKVRNVFNMDFPDSNHLAKTLTIVSGMDTVNLTYHNFFASKEKVVQNWASDILAIAYNAARNNSCRQVFLDKIYVCLSLQTNKDGKIPVKRIYKMFPADKKKVEAALAAAHLPKGKYDSIKADAFTEAAFKTFITNLCPRPDIYEIFTSYSNKPTMTKENFTKFLNEKQRDSRLNEELFPRLRQDQIKALIDKYEPVSSNANRGLISPEGFLFYLMGAETSVVVQDRLAKSHDMTQPLPHYFIKSSHNTYLTAGQFSGVSSPEMYRQCLLSGCRCLELDCWKGKPPEEEPIITHGFTMTTEILFKDVIEAINECAFKTSQYPIILSFENHVDSVKQQEKMANYCKTIFGDALLAEPLDKYPLKPGQQIPSPSELMGKILIKNKKGSHENPKEQAKKPVSDPSVATPDPANPASPAPGPENPEEDAEEQEETEEQDEEKMKTSDEGTAGQEVTAYEAMSSIVNYIQPNKFVSFENAKKKNRSYAISSFVETRGEAMIAKSAVEFVEYPSR</sequence>
<dbReference type="GO" id="GO:0016042">
    <property type="term" value="P:lipid catabolic process"/>
    <property type="evidence" value="ECO:0007669"/>
    <property type="project" value="UniProtKB-KW"/>
</dbReference>
<dbReference type="Pfam" id="PF00388">
    <property type="entry name" value="PI-PLC-X"/>
    <property type="match status" value="1"/>
</dbReference>
<evidence type="ECO:0000256" key="1">
    <source>
        <dbReference type="ARBA" id="ARBA00004496"/>
    </source>
</evidence>
<dbReference type="FunFam" id="1.10.238.10:FF:000005">
    <property type="entry name" value="Phosphoinositide phospholipase C"/>
    <property type="match status" value="1"/>
</dbReference>
<dbReference type="SUPFAM" id="SSF50729">
    <property type="entry name" value="PH domain-like"/>
    <property type="match status" value="1"/>
</dbReference>
<evidence type="ECO:0000256" key="3">
    <source>
        <dbReference type="ARBA" id="ARBA00023224"/>
    </source>
</evidence>
<evidence type="ECO:0000259" key="6">
    <source>
        <dbReference type="PROSITE" id="PS50008"/>
    </source>
</evidence>
<dbReference type="Pfam" id="PF22631">
    <property type="entry name" value="PLCB1-4-like_EFh"/>
    <property type="match status" value="1"/>
</dbReference>
<feature type="compositionally biased region" description="Basic and acidic residues" evidence="5">
    <location>
        <begin position="463"/>
        <end position="476"/>
    </location>
</feature>
<dbReference type="GO" id="GO:0005737">
    <property type="term" value="C:cytoplasm"/>
    <property type="evidence" value="ECO:0007669"/>
    <property type="project" value="UniProtKB-SubCell"/>
</dbReference>
<evidence type="ECO:0000256" key="2">
    <source>
        <dbReference type="ARBA" id="ARBA00022490"/>
    </source>
</evidence>
<comment type="catalytic activity">
    <reaction evidence="4">
        <text>a 1,2-diacyl-sn-glycero-3-phospho-(1D-myo-inositol-4,5-bisphosphate) + H2O = 1D-myo-inositol 1,4,5-trisphosphate + a 1,2-diacyl-sn-glycerol + H(+)</text>
        <dbReference type="Rhea" id="RHEA:33179"/>
        <dbReference type="ChEBI" id="CHEBI:15377"/>
        <dbReference type="ChEBI" id="CHEBI:15378"/>
        <dbReference type="ChEBI" id="CHEBI:17815"/>
        <dbReference type="ChEBI" id="CHEBI:58456"/>
        <dbReference type="ChEBI" id="CHEBI:203600"/>
        <dbReference type="EC" id="3.1.4.11"/>
    </reaction>
</comment>
<feature type="domain" description="PI-PLC Y-box" evidence="6">
    <location>
        <begin position="535"/>
        <end position="587"/>
    </location>
</feature>
<dbReference type="PROSITE" id="PS50007">
    <property type="entry name" value="PIPLC_X_DOMAIN"/>
    <property type="match status" value="1"/>
</dbReference>
<dbReference type="InterPro" id="IPR037862">
    <property type="entry name" value="PLC-beta_PH"/>
</dbReference>
<dbReference type="EC" id="3.1.4.11" evidence="4"/>
<dbReference type="AlphaFoldDB" id="A0AAV2JH03"/>
<dbReference type="GO" id="GO:0051209">
    <property type="term" value="P:release of sequestered calcium ion into cytosol"/>
    <property type="evidence" value="ECO:0007669"/>
    <property type="project" value="TreeGrafter"/>
</dbReference>
<protein>
    <recommendedName>
        <fullName evidence="4">Phosphoinositide phospholipase C</fullName>
        <ecNumber evidence="4">3.1.4.11</ecNumber>
    </recommendedName>
</protein>
<organism evidence="7 8">
    <name type="scientific">Knipowitschia caucasica</name>
    <name type="common">Caucasian dwarf goby</name>
    <name type="synonym">Pomatoschistus caucasicus</name>
    <dbReference type="NCBI Taxonomy" id="637954"/>
    <lineage>
        <taxon>Eukaryota</taxon>
        <taxon>Metazoa</taxon>
        <taxon>Chordata</taxon>
        <taxon>Craniata</taxon>
        <taxon>Vertebrata</taxon>
        <taxon>Euteleostomi</taxon>
        <taxon>Actinopterygii</taxon>
        <taxon>Neopterygii</taxon>
        <taxon>Teleostei</taxon>
        <taxon>Neoteleostei</taxon>
        <taxon>Acanthomorphata</taxon>
        <taxon>Gobiaria</taxon>
        <taxon>Gobiiformes</taxon>
        <taxon>Gobioidei</taxon>
        <taxon>Gobiidae</taxon>
        <taxon>Gobiinae</taxon>
        <taxon>Knipowitschia</taxon>
    </lineage>
</organism>
<keyword evidence="4" id="KW-0442">Lipid degradation</keyword>
<keyword evidence="3" id="KW-0807">Transducer</keyword>
<dbReference type="SUPFAM" id="SSF47473">
    <property type="entry name" value="EF-hand"/>
    <property type="match status" value="1"/>
</dbReference>
<dbReference type="PROSITE" id="PS50008">
    <property type="entry name" value="PIPLC_Y_DOMAIN"/>
    <property type="match status" value="1"/>
</dbReference>
<name>A0AAV2JH03_KNICA</name>
<dbReference type="Proteomes" id="UP001497482">
    <property type="component" value="Chromosome 12"/>
</dbReference>
<dbReference type="GO" id="GO:0004435">
    <property type="term" value="F:phosphatidylinositol-4,5-bisphosphate phospholipase C activity"/>
    <property type="evidence" value="ECO:0007669"/>
    <property type="project" value="UniProtKB-EC"/>
</dbReference>
<keyword evidence="8" id="KW-1185">Reference proteome</keyword>
<dbReference type="SMART" id="SM00148">
    <property type="entry name" value="PLCXc"/>
    <property type="match status" value="1"/>
</dbReference>
<evidence type="ECO:0000256" key="5">
    <source>
        <dbReference type="SAM" id="MobiDB-lite"/>
    </source>
</evidence>
<keyword evidence="2" id="KW-0963">Cytoplasm</keyword>
<dbReference type="InterPro" id="IPR053945">
    <property type="entry name" value="PLCB1-4-like_EFh"/>
</dbReference>
<accession>A0AAV2JH03</accession>
<keyword evidence="4" id="KW-0443">Lipid metabolism</keyword>
<reference evidence="7 8" key="1">
    <citation type="submission" date="2024-04" db="EMBL/GenBank/DDBJ databases">
        <authorList>
            <person name="Waldvogel A.-M."/>
            <person name="Schoenle A."/>
        </authorList>
    </citation>
    <scope>NUCLEOTIDE SEQUENCE [LARGE SCALE GENOMIC DNA]</scope>
</reference>
<dbReference type="InterPro" id="IPR001711">
    <property type="entry name" value="PLipase_C_Pinositol-sp_Y"/>
</dbReference>
<dbReference type="InterPro" id="IPR011992">
    <property type="entry name" value="EF-hand-dom_pair"/>
</dbReference>
<dbReference type="InterPro" id="IPR001192">
    <property type="entry name" value="PI-PLC_fam"/>
</dbReference>
<dbReference type="Gene3D" id="2.30.29.240">
    <property type="match status" value="1"/>
</dbReference>
<evidence type="ECO:0000256" key="4">
    <source>
        <dbReference type="RuleBase" id="RU361133"/>
    </source>
</evidence>
<dbReference type="InterPro" id="IPR000909">
    <property type="entry name" value="PLipase_C_PInositol-sp_X_dom"/>
</dbReference>
<dbReference type="GO" id="GO:0046488">
    <property type="term" value="P:phosphatidylinositol metabolic process"/>
    <property type="evidence" value="ECO:0007669"/>
    <property type="project" value="TreeGrafter"/>
</dbReference>
<dbReference type="GO" id="GO:0048015">
    <property type="term" value="P:phosphatidylinositol-mediated signaling"/>
    <property type="evidence" value="ECO:0007669"/>
    <property type="project" value="TreeGrafter"/>
</dbReference>
<dbReference type="Gene3D" id="3.20.20.190">
    <property type="entry name" value="Phosphatidylinositol (PI) phosphodiesterase"/>
    <property type="match status" value="1"/>
</dbReference>
<dbReference type="GO" id="GO:0007186">
    <property type="term" value="P:G protein-coupled receptor signaling pathway"/>
    <property type="evidence" value="ECO:0007669"/>
    <property type="project" value="TreeGrafter"/>
</dbReference>
<dbReference type="Gene3D" id="1.10.238.10">
    <property type="entry name" value="EF-hand"/>
    <property type="match status" value="1"/>
</dbReference>
<feature type="compositionally biased region" description="Pro residues" evidence="5">
    <location>
        <begin position="486"/>
        <end position="497"/>
    </location>
</feature>
<feature type="compositionally biased region" description="Acidic residues" evidence="5">
    <location>
        <begin position="498"/>
        <end position="514"/>
    </location>
</feature>
<dbReference type="Pfam" id="PF17787">
    <property type="entry name" value="PH_14"/>
    <property type="match status" value="1"/>
</dbReference>
<dbReference type="EMBL" id="OZ035834">
    <property type="protein sequence ID" value="CAL1574977.1"/>
    <property type="molecule type" value="Genomic_DNA"/>
</dbReference>
<evidence type="ECO:0000313" key="7">
    <source>
        <dbReference type="EMBL" id="CAL1574977.1"/>
    </source>
</evidence>
<keyword evidence="4" id="KW-0378">Hydrolase</keyword>
<dbReference type="CDD" id="cd13361">
    <property type="entry name" value="PH_PLC_beta"/>
    <property type="match status" value="1"/>
</dbReference>
<dbReference type="InterPro" id="IPR017946">
    <property type="entry name" value="PLC-like_Pdiesterase_TIM-brl"/>
</dbReference>
<dbReference type="PRINTS" id="PR00390">
    <property type="entry name" value="PHPHLIPASEC"/>
</dbReference>
<dbReference type="SUPFAM" id="SSF51695">
    <property type="entry name" value="PLC-like phosphodiesterases"/>
    <property type="match status" value="1"/>
</dbReference>
<gene>
    <name evidence="7" type="ORF">KC01_LOCUS6638</name>
</gene>
<comment type="subcellular location">
    <subcellularLocation>
        <location evidence="1">Cytoplasm</location>
    </subcellularLocation>
</comment>
<feature type="region of interest" description="Disordered" evidence="5">
    <location>
        <begin position="461"/>
        <end position="530"/>
    </location>
</feature>
<dbReference type="PANTHER" id="PTHR10336:SF10">
    <property type="entry name" value="1-PHOSPHATIDYLINOSITOL 4,5-BISPHOSPHATE PHOSPHODIESTERASE BETA-2"/>
    <property type="match status" value="1"/>
</dbReference>